<accession>A0A4D9CV10</accession>
<name>A0A4D9CV10_9STRA</name>
<organism evidence="2 3">
    <name type="scientific">Nannochloropsis salina CCMP1776</name>
    <dbReference type="NCBI Taxonomy" id="1027361"/>
    <lineage>
        <taxon>Eukaryota</taxon>
        <taxon>Sar</taxon>
        <taxon>Stramenopiles</taxon>
        <taxon>Ochrophyta</taxon>
        <taxon>Eustigmatophyceae</taxon>
        <taxon>Eustigmatales</taxon>
        <taxon>Monodopsidaceae</taxon>
        <taxon>Microchloropsis</taxon>
        <taxon>Microchloropsis salina</taxon>
    </lineage>
</organism>
<evidence type="ECO:0000256" key="1">
    <source>
        <dbReference type="SAM" id="MobiDB-lite"/>
    </source>
</evidence>
<comment type="caution">
    <text evidence="2">The sequence shown here is derived from an EMBL/GenBank/DDBJ whole genome shotgun (WGS) entry which is preliminary data.</text>
</comment>
<feature type="region of interest" description="Disordered" evidence="1">
    <location>
        <begin position="108"/>
        <end position="128"/>
    </location>
</feature>
<evidence type="ECO:0000313" key="2">
    <source>
        <dbReference type="EMBL" id="TFJ82414.1"/>
    </source>
</evidence>
<dbReference type="AlphaFoldDB" id="A0A4D9CV10"/>
<protein>
    <submittedName>
        <fullName evidence="2">Uncharacterized protein</fullName>
    </submittedName>
</protein>
<evidence type="ECO:0000313" key="3">
    <source>
        <dbReference type="Proteomes" id="UP000355283"/>
    </source>
</evidence>
<reference evidence="2 3" key="1">
    <citation type="submission" date="2019-01" db="EMBL/GenBank/DDBJ databases">
        <title>Nuclear Genome Assembly of the Microalgal Biofuel strain Nannochloropsis salina CCMP1776.</title>
        <authorList>
            <person name="Hovde B."/>
        </authorList>
    </citation>
    <scope>NUCLEOTIDE SEQUENCE [LARGE SCALE GENOMIC DNA]</scope>
    <source>
        <strain evidence="2 3">CCMP1776</strain>
    </source>
</reference>
<feature type="region of interest" description="Disordered" evidence="1">
    <location>
        <begin position="276"/>
        <end position="308"/>
    </location>
</feature>
<keyword evidence="3" id="KW-1185">Reference proteome</keyword>
<sequence length="308" mass="33007">MPREQRVKDLPAPVHVMGRRAGGRAGERAGGRTRTTGGWVGGTAGREGKEARDLDAEGRRSGGRMGGRGGGSGGGREGGWRGGRGEEVEKHLIGELTSLFSPVLDVARSSLSSPPSLPPSSSSSSLQRVQPLDYDRLQAAFRLLQILGRHTIALRGREKDLARLLGGTAYPLLFSEGTLDTLDDASSLLTPKHIHLYWVRTALLPSLPPTLPPSLPPSTPASTDLKLFLRGLTQDDLLPGNLLKEVTLKLSSLSTEATALFFHLCLNVVEERMQVGREEGGREEGGREEGKEDQAPPMVGTGLETDSW</sequence>
<feature type="compositionally biased region" description="Gly residues" evidence="1">
    <location>
        <begin position="63"/>
        <end position="82"/>
    </location>
</feature>
<feature type="compositionally biased region" description="Basic and acidic residues" evidence="1">
    <location>
        <begin position="276"/>
        <end position="294"/>
    </location>
</feature>
<dbReference type="EMBL" id="SDOX01000111">
    <property type="protein sequence ID" value="TFJ82414.1"/>
    <property type="molecule type" value="Genomic_DNA"/>
</dbReference>
<feature type="compositionally biased region" description="Basic and acidic residues" evidence="1">
    <location>
        <begin position="46"/>
        <end position="60"/>
    </location>
</feature>
<dbReference type="Proteomes" id="UP000355283">
    <property type="component" value="Unassembled WGS sequence"/>
</dbReference>
<gene>
    <name evidence="2" type="ORF">NSK_006273</name>
</gene>
<feature type="region of interest" description="Disordered" evidence="1">
    <location>
        <begin position="1"/>
        <end position="84"/>
    </location>
</feature>
<feature type="compositionally biased region" description="Low complexity" evidence="1">
    <location>
        <begin position="109"/>
        <end position="126"/>
    </location>
</feature>
<proteinExistence type="predicted"/>